<keyword evidence="5" id="KW-1185">Reference proteome</keyword>
<comment type="catalytic activity">
    <reaction evidence="1">
        <text>5-amino-6-(5-phospho-D-ribosylamino)uracil + H2O = 5,6-diaminouracil + D-ribose 5-phosphate</text>
        <dbReference type="Rhea" id="RHEA:55020"/>
        <dbReference type="ChEBI" id="CHEBI:15377"/>
        <dbReference type="ChEBI" id="CHEBI:46252"/>
        <dbReference type="ChEBI" id="CHEBI:58453"/>
        <dbReference type="ChEBI" id="CHEBI:78346"/>
    </reaction>
</comment>
<dbReference type="Proteomes" id="UP001501170">
    <property type="component" value="Unassembled WGS sequence"/>
</dbReference>
<comment type="caution">
    <text evidence="4">The sequence shown here is derived from an EMBL/GenBank/DDBJ whole genome shotgun (WGS) entry which is preliminary data.</text>
</comment>
<protein>
    <recommendedName>
        <fullName evidence="3">NADAR domain-containing protein</fullName>
    </recommendedName>
</protein>
<name>A0ABN3HDK8_9ACTN</name>
<accession>A0ABN3HDK8</accession>
<dbReference type="CDD" id="cd15457">
    <property type="entry name" value="NADAR"/>
    <property type="match status" value="1"/>
</dbReference>
<dbReference type="Gene3D" id="1.10.357.40">
    <property type="entry name" value="YbiA-like"/>
    <property type="match status" value="1"/>
</dbReference>
<evidence type="ECO:0000256" key="2">
    <source>
        <dbReference type="ARBA" id="ARBA00000751"/>
    </source>
</evidence>
<sequence>MSNFERIDSFRGSNFFLSNFFEDEFTVPTLGTVPSSEHAFNALKTRDPNEQEYVLSASSPGEAKRRGRSVTLRDDWDVGGRVRAMQVVLQYKFGSRRMRELLLGTGTAALVEGNSHHDNFWGDCRCGGRRCAAPGVNALGELLMAERAKDGRLR</sequence>
<evidence type="ECO:0000256" key="1">
    <source>
        <dbReference type="ARBA" id="ARBA00000022"/>
    </source>
</evidence>
<dbReference type="EMBL" id="BAAARB010000005">
    <property type="protein sequence ID" value="GAA2375291.1"/>
    <property type="molecule type" value="Genomic_DNA"/>
</dbReference>
<comment type="catalytic activity">
    <reaction evidence="2">
        <text>2,5-diamino-6-hydroxy-4-(5-phosphoribosylamino)-pyrimidine + H2O = 2,5,6-triamino-4-hydroxypyrimidine + D-ribose 5-phosphate</text>
        <dbReference type="Rhea" id="RHEA:23436"/>
        <dbReference type="ChEBI" id="CHEBI:15377"/>
        <dbReference type="ChEBI" id="CHEBI:58614"/>
        <dbReference type="ChEBI" id="CHEBI:78346"/>
        <dbReference type="ChEBI" id="CHEBI:137796"/>
    </reaction>
</comment>
<dbReference type="InterPro" id="IPR012816">
    <property type="entry name" value="NADAR"/>
</dbReference>
<gene>
    <name evidence="4" type="ORF">GCM10009855_13140</name>
</gene>
<dbReference type="InterPro" id="IPR037238">
    <property type="entry name" value="YbiA-like_sf"/>
</dbReference>
<evidence type="ECO:0000313" key="5">
    <source>
        <dbReference type="Proteomes" id="UP001501170"/>
    </source>
</evidence>
<feature type="domain" description="NADAR" evidence="3">
    <location>
        <begin position="13"/>
        <end position="148"/>
    </location>
</feature>
<dbReference type="RefSeq" id="WP_051999695.1">
    <property type="nucleotide sequence ID" value="NZ_BAAARB010000005.1"/>
</dbReference>
<evidence type="ECO:0000313" key="4">
    <source>
        <dbReference type="EMBL" id="GAA2375291.1"/>
    </source>
</evidence>
<evidence type="ECO:0000259" key="3">
    <source>
        <dbReference type="Pfam" id="PF08719"/>
    </source>
</evidence>
<dbReference type="Pfam" id="PF08719">
    <property type="entry name" value="NADAR"/>
    <property type="match status" value="1"/>
</dbReference>
<proteinExistence type="predicted"/>
<organism evidence="4 5">
    <name type="scientific">Gordonia cholesterolivorans</name>
    <dbReference type="NCBI Taxonomy" id="559625"/>
    <lineage>
        <taxon>Bacteria</taxon>
        <taxon>Bacillati</taxon>
        <taxon>Actinomycetota</taxon>
        <taxon>Actinomycetes</taxon>
        <taxon>Mycobacteriales</taxon>
        <taxon>Gordoniaceae</taxon>
        <taxon>Gordonia</taxon>
    </lineage>
</organism>
<reference evidence="4 5" key="1">
    <citation type="journal article" date="2019" name="Int. J. Syst. Evol. Microbiol.">
        <title>The Global Catalogue of Microorganisms (GCM) 10K type strain sequencing project: providing services to taxonomists for standard genome sequencing and annotation.</title>
        <authorList>
            <consortium name="The Broad Institute Genomics Platform"/>
            <consortium name="The Broad Institute Genome Sequencing Center for Infectious Disease"/>
            <person name="Wu L."/>
            <person name="Ma J."/>
        </authorList>
    </citation>
    <scope>NUCLEOTIDE SEQUENCE [LARGE SCALE GENOMIC DNA]</scope>
    <source>
        <strain evidence="4 5">JCM 16227</strain>
    </source>
</reference>
<dbReference type="SUPFAM" id="SSF143990">
    <property type="entry name" value="YbiA-like"/>
    <property type="match status" value="1"/>
</dbReference>